<reference evidence="5 6" key="1">
    <citation type="submission" date="2018-11" db="EMBL/GenBank/DDBJ databases">
        <title>Rhodococcus spongicola sp. nov. and Rhodococcus xishaensis sp. nov. from marine sponges.</title>
        <authorList>
            <person name="Li L."/>
            <person name="Lin H.W."/>
        </authorList>
    </citation>
    <scope>NUCLEOTIDE SEQUENCE [LARGE SCALE GENOMIC DNA]</scope>
    <source>
        <strain evidence="5 6">CCTCC AB2014297</strain>
    </source>
</reference>
<organism evidence="5 6">
    <name type="scientific">Prescottella agglutinans</name>
    <dbReference type="NCBI Taxonomy" id="1644129"/>
    <lineage>
        <taxon>Bacteria</taxon>
        <taxon>Bacillati</taxon>
        <taxon>Actinomycetota</taxon>
        <taxon>Actinomycetes</taxon>
        <taxon>Mycobacteriales</taxon>
        <taxon>Nocardiaceae</taxon>
        <taxon>Prescottella</taxon>
    </lineage>
</organism>
<dbReference type="Proteomes" id="UP000286208">
    <property type="component" value="Unassembled WGS sequence"/>
</dbReference>
<dbReference type="GO" id="GO:0016787">
    <property type="term" value="F:hydrolase activity"/>
    <property type="evidence" value="ECO:0007669"/>
    <property type="project" value="UniProtKB-KW"/>
</dbReference>
<keyword evidence="6" id="KW-1185">Reference proteome</keyword>
<evidence type="ECO:0000259" key="4">
    <source>
        <dbReference type="Pfam" id="PF07859"/>
    </source>
</evidence>
<dbReference type="InterPro" id="IPR033140">
    <property type="entry name" value="Lipase_GDXG_put_SER_AS"/>
</dbReference>
<dbReference type="AlphaFoldDB" id="A0A438BH05"/>
<comment type="caution">
    <text evidence="5">The sequence shown here is derived from an EMBL/GenBank/DDBJ whole genome shotgun (WGS) entry which is preliminary data.</text>
</comment>
<evidence type="ECO:0000256" key="3">
    <source>
        <dbReference type="PROSITE-ProRule" id="PRU10038"/>
    </source>
</evidence>
<dbReference type="InterPro" id="IPR013094">
    <property type="entry name" value="AB_hydrolase_3"/>
</dbReference>
<evidence type="ECO:0000313" key="5">
    <source>
        <dbReference type="EMBL" id="RVW10348.1"/>
    </source>
</evidence>
<comment type="similarity">
    <text evidence="1">Belongs to the 'GDXG' lipolytic enzyme family.</text>
</comment>
<dbReference type="Gene3D" id="3.40.50.1820">
    <property type="entry name" value="alpha/beta hydrolase"/>
    <property type="match status" value="1"/>
</dbReference>
<gene>
    <name evidence="5" type="ORF">EGT67_08715</name>
</gene>
<evidence type="ECO:0000313" key="6">
    <source>
        <dbReference type="Proteomes" id="UP000286208"/>
    </source>
</evidence>
<feature type="active site" evidence="3">
    <location>
        <position position="148"/>
    </location>
</feature>
<protein>
    <submittedName>
        <fullName evidence="5">Alpha/beta hydrolase</fullName>
    </submittedName>
</protein>
<dbReference type="InterPro" id="IPR050300">
    <property type="entry name" value="GDXG_lipolytic_enzyme"/>
</dbReference>
<dbReference type="PANTHER" id="PTHR48081">
    <property type="entry name" value="AB HYDROLASE SUPERFAMILY PROTEIN C4A8.06C"/>
    <property type="match status" value="1"/>
</dbReference>
<dbReference type="EMBL" id="RKLP01000003">
    <property type="protein sequence ID" value="RVW10348.1"/>
    <property type="molecule type" value="Genomic_DNA"/>
</dbReference>
<accession>A0A438BH05</accession>
<proteinExistence type="inferred from homology"/>
<evidence type="ECO:0000256" key="1">
    <source>
        <dbReference type="ARBA" id="ARBA00010515"/>
    </source>
</evidence>
<evidence type="ECO:0000256" key="2">
    <source>
        <dbReference type="ARBA" id="ARBA00022801"/>
    </source>
</evidence>
<sequence length="305" mass="33083">MLDVLESGFPDVTKHPASELREIIASRRAPLTRTPDLAIARDVVIDGPGGDLTLRVYVPHSESNDPLPVIVFAHGGGFVFCDLDSHDEFCRSMAEAVDSVVVSVDYRRAPEHRAPAAMEDVYAALLWASENAGGYRGDPDRIAIAGDSAGGNLAATVALAARDRGAPRITAQILVYPVIDDDFTTESYTKYGVGYYNTTDAMRWYWDQYAPDDRSSELVVPTRAATLAGLPPALVVTAELDPPCSAGEHYAERLADDGVPVVAHRFDGLFHGFLTFPKLSLTGPARLELWQLIRRVLKTGEQSAS</sequence>
<dbReference type="OrthoDB" id="3181909at2"/>
<dbReference type="Pfam" id="PF07859">
    <property type="entry name" value="Abhydrolase_3"/>
    <property type="match status" value="1"/>
</dbReference>
<dbReference type="SUPFAM" id="SSF53474">
    <property type="entry name" value="alpha/beta-Hydrolases"/>
    <property type="match status" value="1"/>
</dbReference>
<feature type="domain" description="Alpha/beta hydrolase fold-3" evidence="4">
    <location>
        <begin position="70"/>
        <end position="274"/>
    </location>
</feature>
<dbReference type="RefSeq" id="WP_127915659.1">
    <property type="nucleotide sequence ID" value="NZ_RKLP01000003.1"/>
</dbReference>
<dbReference type="PROSITE" id="PS01174">
    <property type="entry name" value="LIPASE_GDXG_SER"/>
    <property type="match status" value="1"/>
</dbReference>
<keyword evidence="2 5" id="KW-0378">Hydrolase</keyword>
<dbReference type="InterPro" id="IPR029058">
    <property type="entry name" value="AB_hydrolase_fold"/>
</dbReference>
<dbReference type="PANTHER" id="PTHR48081:SF8">
    <property type="entry name" value="ALPHA_BETA HYDROLASE FOLD-3 DOMAIN-CONTAINING PROTEIN-RELATED"/>
    <property type="match status" value="1"/>
</dbReference>
<name>A0A438BH05_9NOCA</name>